<organism evidence="3 4">
    <name type="scientific">Streptomyces finlayi</name>
    <dbReference type="NCBI Taxonomy" id="67296"/>
    <lineage>
        <taxon>Bacteria</taxon>
        <taxon>Bacillati</taxon>
        <taxon>Actinomycetota</taxon>
        <taxon>Actinomycetes</taxon>
        <taxon>Kitasatosporales</taxon>
        <taxon>Streptomycetaceae</taxon>
        <taxon>Streptomyces</taxon>
    </lineage>
</organism>
<evidence type="ECO:0000259" key="2">
    <source>
        <dbReference type="Pfam" id="PF13340"/>
    </source>
</evidence>
<keyword evidence="4" id="KW-1185">Reference proteome</keyword>
<name>A0A7G7BDW5_9ACTN</name>
<protein>
    <submittedName>
        <fullName evidence="3">IS5 family transposase</fullName>
    </submittedName>
</protein>
<evidence type="ECO:0000313" key="4">
    <source>
        <dbReference type="Proteomes" id="UP000515307"/>
    </source>
</evidence>
<gene>
    <name evidence="3" type="ORF">F0344_01910</name>
</gene>
<dbReference type="InterPro" id="IPR025161">
    <property type="entry name" value="IS402-like_dom"/>
</dbReference>
<dbReference type="Proteomes" id="UP000515307">
    <property type="component" value="Chromosome"/>
</dbReference>
<evidence type="ECO:0000313" key="3">
    <source>
        <dbReference type="EMBL" id="QNE73530.1"/>
    </source>
</evidence>
<proteinExistence type="predicted"/>
<feature type="domain" description="Insertion element IS402-like" evidence="2">
    <location>
        <begin position="11"/>
        <end position="89"/>
    </location>
</feature>
<accession>A0A7G7BDW5</accession>
<dbReference type="InterPro" id="IPR002559">
    <property type="entry name" value="Transposase_11"/>
</dbReference>
<dbReference type="NCBIfam" id="NF033580">
    <property type="entry name" value="transpos_IS5_3"/>
    <property type="match status" value="1"/>
</dbReference>
<dbReference type="GO" id="GO:0006313">
    <property type="term" value="P:DNA transposition"/>
    <property type="evidence" value="ECO:0007669"/>
    <property type="project" value="InterPro"/>
</dbReference>
<reference evidence="4" key="1">
    <citation type="submission" date="2019-10" db="EMBL/GenBank/DDBJ databases">
        <title>Antimicrobial potential of Antarctic Bacteria.</title>
        <authorList>
            <person name="Benaud N."/>
            <person name="Edwards R.J."/>
            <person name="Ferrari B.C."/>
        </authorList>
    </citation>
    <scope>NUCLEOTIDE SEQUENCE [LARGE SCALE GENOMIC DNA]</scope>
    <source>
        <strain evidence="4">NBSH44</strain>
    </source>
</reference>
<dbReference type="GO" id="GO:0004803">
    <property type="term" value="F:transposase activity"/>
    <property type="evidence" value="ECO:0007669"/>
    <property type="project" value="InterPro"/>
</dbReference>
<dbReference type="Pfam" id="PF01609">
    <property type="entry name" value="DDE_Tnp_1"/>
    <property type="match status" value="1"/>
</dbReference>
<evidence type="ECO:0000259" key="1">
    <source>
        <dbReference type="Pfam" id="PF01609"/>
    </source>
</evidence>
<dbReference type="PANTHER" id="PTHR30007:SF0">
    <property type="entry name" value="TRANSPOSASE"/>
    <property type="match status" value="1"/>
</dbReference>
<dbReference type="GO" id="GO:0003677">
    <property type="term" value="F:DNA binding"/>
    <property type="evidence" value="ECO:0007669"/>
    <property type="project" value="InterPro"/>
</dbReference>
<dbReference type="EMBL" id="CP045702">
    <property type="protein sequence ID" value="QNE73530.1"/>
    <property type="molecule type" value="Genomic_DNA"/>
</dbReference>
<dbReference type="PANTHER" id="PTHR30007">
    <property type="entry name" value="PHP DOMAIN PROTEIN"/>
    <property type="match status" value="1"/>
</dbReference>
<sequence length="276" mass="31191">MSMRKPYPSDLTDEQWELVEPVITAWKAWHPSVSGHQGKYAMREIVNAILYQNRTGCQWEFLPHDMPPPGAVKYYFYLWRDEGTDQDLHDLLRWQLREKRKRLADPSLVVLDTQSIHVAVGVPATTTGRDAAKKVPGRKRCLAVDVLGLVVAVAVLPASAHDNTAGIALLGGVAAQTDTVRKALVDQGFKKKVVEHGENVGIDVEIVERNPDDKGFVPQAKRWIVEQTNGILMFYRRLVRDYEHRPASSRSRVLWAMTSVMSRRLTGRTIASWRTA</sequence>
<dbReference type="AlphaFoldDB" id="A0A7G7BDW5"/>
<dbReference type="KEGG" id="sfiy:F0344_01910"/>
<dbReference type="Pfam" id="PF13340">
    <property type="entry name" value="DUF4096"/>
    <property type="match status" value="1"/>
</dbReference>
<dbReference type="RefSeq" id="WP_185297098.1">
    <property type="nucleotide sequence ID" value="NZ_CP045702.1"/>
</dbReference>
<feature type="domain" description="Transposase IS4-like" evidence="1">
    <location>
        <begin position="105"/>
        <end position="258"/>
    </location>
</feature>